<gene>
    <name evidence="2" type="ORF">PTI45_03485</name>
</gene>
<keyword evidence="2" id="KW-0012">Acyltransferase</keyword>
<dbReference type="PATRIC" id="fig|1886670.3.peg.3543"/>
<dbReference type="SUPFAM" id="SSF55729">
    <property type="entry name" value="Acyl-CoA N-acyltransferases (Nat)"/>
    <property type="match status" value="1"/>
</dbReference>
<accession>A0A1E3L0E8</accession>
<dbReference type="STRING" id="1886670.PTI45_03485"/>
<evidence type="ECO:0000259" key="1">
    <source>
        <dbReference type="PROSITE" id="PS51186"/>
    </source>
</evidence>
<keyword evidence="3" id="KW-1185">Reference proteome</keyword>
<organism evidence="2 3">
    <name type="scientific">Paenibacillus nuruki</name>
    <dbReference type="NCBI Taxonomy" id="1886670"/>
    <lineage>
        <taxon>Bacteria</taxon>
        <taxon>Bacillati</taxon>
        <taxon>Bacillota</taxon>
        <taxon>Bacilli</taxon>
        <taxon>Bacillales</taxon>
        <taxon>Paenibacillaceae</taxon>
        <taxon>Paenibacillus</taxon>
    </lineage>
</organism>
<dbReference type="Proteomes" id="UP000094578">
    <property type="component" value="Unassembled WGS sequence"/>
</dbReference>
<sequence>MIRNEIKKIDSIEGPNIAFQIREEVFVKEQNIPIEVEFDDHDSLDGQCEHILGYFNELPAGTGRIIIQDGIGKLDRICILKPYRQYGLGKLIVTSLEEIAEDNSIFILTLSITLTILS</sequence>
<reference evidence="2 3" key="1">
    <citation type="submission" date="2016-08" db="EMBL/GenBank/DDBJ databases">
        <title>Genome sequencing of Paenibacillus sp. TI45-13ar, isolated from Korean traditional nuruk.</title>
        <authorList>
            <person name="Kim S.-J."/>
        </authorList>
    </citation>
    <scope>NUCLEOTIDE SEQUENCE [LARGE SCALE GENOMIC DNA]</scope>
    <source>
        <strain evidence="2 3">TI45-13ar</strain>
    </source>
</reference>
<dbReference type="EMBL" id="MDER01000066">
    <property type="protein sequence ID" value="ODP27164.1"/>
    <property type="molecule type" value="Genomic_DNA"/>
</dbReference>
<evidence type="ECO:0000313" key="2">
    <source>
        <dbReference type="EMBL" id="ODP27164.1"/>
    </source>
</evidence>
<protein>
    <submittedName>
        <fullName evidence="2">Putative acetyltransferase</fullName>
        <ecNumber evidence="2">2.3.1.-</ecNumber>
    </submittedName>
</protein>
<evidence type="ECO:0000313" key="3">
    <source>
        <dbReference type="Proteomes" id="UP000094578"/>
    </source>
</evidence>
<dbReference type="EC" id="2.3.1.-" evidence="2"/>
<keyword evidence="2" id="KW-0808">Transferase</keyword>
<feature type="domain" description="N-acetyltransferase" evidence="1">
    <location>
        <begin position="4"/>
        <end position="118"/>
    </location>
</feature>
<dbReference type="PROSITE" id="PS51186">
    <property type="entry name" value="GNAT"/>
    <property type="match status" value="1"/>
</dbReference>
<dbReference type="InterPro" id="IPR016181">
    <property type="entry name" value="Acyl_CoA_acyltransferase"/>
</dbReference>
<proteinExistence type="predicted"/>
<dbReference type="GO" id="GO:0016747">
    <property type="term" value="F:acyltransferase activity, transferring groups other than amino-acyl groups"/>
    <property type="evidence" value="ECO:0007669"/>
    <property type="project" value="InterPro"/>
</dbReference>
<dbReference type="InterPro" id="IPR000182">
    <property type="entry name" value="GNAT_dom"/>
</dbReference>
<comment type="caution">
    <text evidence="2">The sequence shown here is derived from an EMBL/GenBank/DDBJ whole genome shotgun (WGS) entry which is preliminary data.</text>
</comment>
<dbReference type="Gene3D" id="3.40.630.30">
    <property type="match status" value="1"/>
</dbReference>
<name>A0A1E3L0E8_9BACL</name>
<dbReference type="Pfam" id="PF00583">
    <property type="entry name" value="Acetyltransf_1"/>
    <property type="match status" value="1"/>
</dbReference>
<dbReference type="AlphaFoldDB" id="A0A1E3L0E8"/>